<evidence type="ECO:0000256" key="1">
    <source>
        <dbReference type="ARBA" id="ARBA00023015"/>
    </source>
</evidence>
<dbReference type="Gene3D" id="1.10.10.60">
    <property type="entry name" value="Homeodomain-like"/>
    <property type="match status" value="2"/>
</dbReference>
<keyword evidence="1" id="KW-0805">Transcription regulation</keyword>
<dbReference type="InterPro" id="IPR009057">
    <property type="entry name" value="Homeodomain-like_sf"/>
</dbReference>
<dbReference type="GO" id="GO:0003700">
    <property type="term" value="F:DNA-binding transcription factor activity"/>
    <property type="evidence" value="ECO:0007669"/>
    <property type="project" value="InterPro"/>
</dbReference>
<dbReference type="AlphaFoldDB" id="A0A2G1XIU2"/>
<feature type="domain" description="HTH araC/xylS-type" evidence="4">
    <location>
        <begin position="168"/>
        <end position="265"/>
    </location>
</feature>
<keyword evidence="3" id="KW-0804">Transcription</keyword>
<reference evidence="5 6" key="1">
    <citation type="journal article" date="2017" name="Biochemistry">
        <title>Identification of the Biosynthetic Pathway for the Antibiotic Bicyclomycin.</title>
        <authorList>
            <person name="Patteson J."/>
            <person name="Cai W."/>
            <person name="Johnson R.A."/>
            <person name="Santa Maria K."/>
            <person name="Li B."/>
        </authorList>
    </citation>
    <scope>NUCLEOTIDE SEQUENCE [LARGE SCALE GENOMIC DNA]</scope>
    <source>
        <strain evidence="5 6">ATCC 21532</strain>
    </source>
</reference>
<dbReference type="PANTHER" id="PTHR46796">
    <property type="entry name" value="HTH-TYPE TRANSCRIPTIONAL ACTIVATOR RHAS-RELATED"/>
    <property type="match status" value="1"/>
</dbReference>
<evidence type="ECO:0000313" key="5">
    <source>
        <dbReference type="EMBL" id="PHQ51147.1"/>
    </source>
</evidence>
<dbReference type="EMBL" id="NHZO01000147">
    <property type="protein sequence ID" value="PHQ51147.1"/>
    <property type="molecule type" value="Genomic_DNA"/>
</dbReference>
<dbReference type="OrthoDB" id="3172070at2"/>
<accession>A0A2G1XIU2</accession>
<evidence type="ECO:0000256" key="3">
    <source>
        <dbReference type="ARBA" id="ARBA00023163"/>
    </source>
</evidence>
<comment type="caution">
    <text evidence="5">The sequence shown here is derived from an EMBL/GenBank/DDBJ whole genome shotgun (WGS) entry which is preliminary data.</text>
</comment>
<dbReference type="PANTHER" id="PTHR46796:SF2">
    <property type="entry name" value="TRANSCRIPTIONAL REGULATORY PROTEIN"/>
    <property type="match status" value="1"/>
</dbReference>
<dbReference type="InterPro" id="IPR037923">
    <property type="entry name" value="HTH-like"/>
</dbReference>
<gene>
    <name evidence="5" type="ORF">BLA24_15390</name>
</gene>
<evidence type="ECO:0000256" key="2">
    <source>
        <dbReference type="ARBA" id="ARBA00023125"/>
    </source>
</evidence>
<name>A0A2G1XIU2_STRCJ</name>
<evidence type="ECO:0000313" key="6">
    <source>
        <dbReference type="Proteomes" id="UP000222531"/>
    </source>
</evidence>
<proteinExistence type="predicted"/>
<evidence type="ECO:0000259" key="4">
    <source>
        <dbReference type="PROSITE" id="PS01124"/>
    </source>
</evidence>
<keyword evidence="6" id="KW-1185">Reference proteome</keyword>
<protein>
    <submittedName>
        <fullName evidence="5">AraC family transcriptional regulator</fullName>
    </submittedName>
</protein>
<dbReference type="InterPro" id="IPR050204">
    <property type="entry name" value="AraC_XylS_family_regulators"/>
</dbReference>
<dbReference type="PROSITE" id="PS01124">
    <property type="entry name" value="HTH_ARAC_FAMILY_2"/>
    <property type="match status" value="1"/>
</dbReference>
<dbReference type="Proteomes" id="UP000222531">
    <property type="component" value="Unassembled WGS sequence"/>
</dbReference>
<keyword evidence="2" id="KW-0238">DNA-binding</keyword>
<dbReference type="SUPFAM" id="SSF46689">
    <property type="entry name" value="Homeodomain-like"/>
    <property type="match status" value="2"/>
</dbReference>
<organism evidence="5 6">
    <name type="scientific">Streptomyces cinnamoneus</name>
    <name type="common">Streptoverticillium cinnamoneum</name>
    <dbReference type="NCBI Taxonomy" id="53446"/>
    <lineage>
        <taxon>Bacteria</taxon>
        <taxon>Bacillati</taxon>
        <taxon>Actinomycetota</taxon>
        <taxon>Actinomycetes</taxon>
        <taxon>Kitasatosporales</taxon>
        <taxon>Streptomycetaceae</taxon>
        <taxon>Streptomyces</taxon>
        <taxon>Streptomyces cinnamoneus group</taxon>
    </lineage>
</organism>
<dbReference type="InterPro" id="IPR003313">
    <property type="entry name" value="AraC-bd"/>
</dbReference>
<dbReference type="Pfam" id="PF02311">
    <property type="entry name" value="AraC_binding"/>
    <property type="match status" value="1"/>
</dbReference>
<dbReference type="Pfam" id="PF12833">
    <property type="entry name" value="HTH_18"/>
    <property type="match status" value="1"/>
</dbReference>
<dbReference type="GO" id="GO:0043565">
    <property type="term" value="F:sequence-specific DNA binding"/>
    <property type="evidence" value="ECO:0007669"/>
    <property type="project" value="InterPro"/>
</dbReference>
<dbReference type="RefSeq" id="WP_099199520.1">
    <property type="nucleotide sequence ID" value="NZ_JBIRXA010000004.1"/>
</dbReference>
<dbReference type="InterPro" id="IPR018060">
    <property type="entry name" value="HTH_AraC"/>
</dbReference>
<dbReference type="SUPFAM" id="SSF51215">
    <property type="entry name" value="Regulatory protein AraC"/>
    <property type="match status" value="1"/>
</dbReference>
<dbReference type="SMART" id="SM00342">
    <property type="entry name" value="HTH_ARAC"/>
    <property type="match status" value="1"/>
</dbReference>
<sequence>MVARPDITAWRPAVAGVAEVFHAHFTDHAYPMHAHDTWTLLIVDDGMVRYDLDRHEHGALSDLVTLLPPHVPHNGASVTPHGFRKRVLYLEAELLGEEFIGRAVDNPELDDPLLRRRIHQLHTVLAERGEDLEAESRLAMICERLLRHLGHRQVAPVPARPEQSRLAHRLRDLLDERVLEGLTLQDAADLLHAHPAHLVRAFSREFGIAPHQYLTACRVDRARRLLLDGQPSQMVAASTGFCDQSHLTRTFKRLVGVTPGRYADTARRFPVDRG</sequence>